<dbReference type="InterPro" id="IPR036942">
    <property type="entry name" value="Beta-barrel_TonB_sf"/>
</dbReference>
<evidence type="ECO:0000256" key="4">
    <source>
        <dbReference type="ARBA" id="ARBA00022692"/>
    </source>
</evidence>
<dbReference type="PROSITE" id="PS52016">
    <property type="entry name" value="TONB_DEPENDENT_REC_3"/>
    <property type="match status" value="1"/>
</dbReference>
<feature type="domain" description="TonB-dependent receptor plug" evidence="11">
    <location>
        <begin position="134"/>
        <end position="238"/>
    </location>
</feature>
<evidence type="ECO:0000256" key="2">
    <source>
        <dbReference type="ARBA" id="ARBA00022448"/>
    </source>
</evidence>
<dbReference type="InterPro" id="IPR000531">
    <property type="entry name" value="Beta-barrel_TonB"/>
</dbReference>
<evidence type="ECO:0000259" key="10">
    <source>
        <dbReference type="Pfam" id="PF00593"/>
    </source>
</evidence>
<keyword evidence="5 9" id="KW-0798">TonB box</keyword>
<proteinExistence type="inferred from homology"/>
<dbReference type="STRING" id="1642646.ING2E5A_2613"/>
<dbReference type="SUPFAM" id="SSF56935">
    <property type="entry name" value="Porins"/>
    <property type="match status" value="1"/>
</dbReference>
<organism evidence="12 13">
    <name type="scientific">Petrimonas mucosa</name>
    <dbReference type="NCBI Taxonomy" id="1642646"/>
    <lineage>
        <taxon>Bacteria</taxon>
        <taxon>Pseudomonadati</taxon>
        <taxon>Bacteroidota</taxon>
        <taxon>Bacteroidia</taxon>
        <taxon>Bacteroidales</taxon>
        <taxon>Dysgonomonadaceae</taxon>
        <taxon>Petrimonas</taxon>
    </lineage>
</organism>
<keyword evidence="3 8" id="KW-1134">Transmembrane beta strand</keyword>
<dbReference type="InterPro" id="IPR037066">
    <property type="entry name" value="Plug_dom_sf"/>
</dbReference>
<keyword evidence="12" id="KW-0675">Receptor</keyword>
<dbReference type="InterPro" id="IPR008969">
    <property type="entry name" value="CarboxyPept-like_regulatory"/>
</dbReference>
<dbReference type="InterPro" id="IPR023996">
    <property type="entry name" value="TonB-dep_OMP_SusC/RagA"/>
</dbReference>
<comment type="similarity">
    <text evidence="8 9">Belongs to the TonB-dependent receptor family.</text>
</comment>
<accession>A0A1G4GA34</accession>
<evidence type="ECO:0000256" key="8">
    <source>
        <dbReference type="PROSITE-ProRule" id="PRU01360"/>
    </source>
</evidence>
<dbReference type="NCBIfam" id="TIGR04056">
    <property type="entry name" value="OMP_RagA_SusC"/>
    <property type="match status" value="1"/>
</dbReference>
<dbReference type="InterPro" id="IPR012910">
    <property type="entry name" value="Plug_dom"/>
</dbReference>
<dbReference type="NCBIfam" id="TIGR04057">
    <property type="entry name" value="SusC_RagA_signa"/>
    <property type="match status" value="1"/>
</dbReference>
<comment type="subcellular location">
    <subcellularLocation>
        <location evidence="1 8">Cell outer membrane</location>
        <topology evidence="1 8">Multi-pass membrane protein</topology>
    </subcellularLocation>
</comment>
<dbReference type="InterPro" id="IPR039426">
    <property type="entry name" value="TonB-dep_rcpt-like"/>
</dbReference>
<evidence type="ECO:0000256" key="5">
    <source>
        <dbReference type="ARBA" id="ARBA00023077"/>
    </source>
</evidence>
<evidence type="ECO:0000256" key="3">
    <source>
        <dbReference type="ARBA" id="ARBA00022452"/>
    </source>
</evidence>
<dbReference type="Proteomes" id="UP000178485">
    <property type="component" value="Chromosome i"/>
</dbReference>
<keyword evidence="6 8" id="KW-0472">Membrane</keyword>
<gene>
    <name evidence="12" type="primary">susC75</name>
    <name evidence="12" type="ORF">ING2E5A_2613</name>
</gene>
<dbReference type="Gene3D" id="2.40.170.20">
    <property type="entry name" value="TonB-dependent receptor, beta-barrel domain"/>
    <property type="match status" value="1"/>
</dbReference>
<keyword evidence="2 8" id="KW-0813">Transport</keyword>
<keyword evidence="13" id="KW-1185">Reference proteome</keyword>
<dbReference type="Pfam" id="PF07715">
    <property type="entry name" value="Plug"/>
    <property type="match status" value="1"/>
</dbReference>
<evidence type="ECO:0000256" key="6">
    <source>
        <dbReference type="ARBA" id="ARBA00023136"/>
    </source>
</evidence>
<dbReference type="SUPFAM" id="SSF49464">
    <property type="entry name" value="Carboxypeptidase regulatory domain-like"/>
    <property type="match status" value="1"/>
</dbReference>
<evidence type="ECO:0000256" key="9">
    <source>
        <dbReference type="RuleBase" id="RU003357"/>
    </source>
</evidence>
<dbReference type="KEGG" id="pmuc:ING2E5A_2613"/>
<reference evidence="12 13" key="1">
    <citation type="submission" date="2016-08" db="EMBL/GenBank/DDBJ databases">
        <authorList>
            <person name="Seilhamer J.J."/>
        </authorList>
    </citation>
    <scope>NUCLEOTIDE SEQUENCE [LARGE SCALE GENOMIC DNA]</scope>
    <source>
        <strain evidence="12">ING2-E5A</strain>
    </source>
</reference>
<protein>
    <submittedName>
        <fullName evidence="12">TonB-dependent receptor SusC</fullName>
    </submittedName>
</protein>
<dbReference type="InterPro" id="IPR023997">
    <property type="entry name" value="TonB-dep_OMP_SusC/RagA_CS"/>
</dbReference>
<evidence type="ECO:0000313" key="13">
    <source>
        <dbReference type="Proteomes" id="UP000178485"/>
    </source>
</evidence>
<dbReference type="Pfam" id="PF00593">
    <property type="entry name" value="TonB_dep_Rec_b-barrel"/>
    <property type="match status" value="1"/>
</dbReference>
<evidence type="ECO:0000256" key="1">
    <source>
        <dbReference type="ARBA" id="ARBA00004571"/>
    </source>
</evidence>
<evidence type="ECO:0000256" key="7">
    <source>
        <dbReference type="ARBA" id="ARBA00023237"/>
    </source>
</evidence>
<dbReference type="Gene3D" id="2.60.40.1120">
    <property type="entry name" value="Carboxypeptidase-like, regulatory domain"/>
    <property type="match status" value="1"/>
</dbReference>
<name>A0A1G4GA34_9BACT</name>
<dbReference type="EMBL" id="LT608328">
    <property type="protein sequence ID" value="SCM59409.1"/>
    <property type="molecule type" value="Genomic_DNA"/>
</dbReference>
<dbReference type="Gene3D" id="2.170.130.10">
    <property type="entry name" value="TonB-dependent receptor, plug domain"/>
    <property type="match status" value="1"/>
</dbReference>
<keyword evidence="4 8" id="KW-0812">Transmembrane</keyword>
<sequence length="988" mass="111061">MVKLSSFTTFFVICSLLLCPNVKGAKGEVSHLHFNSSVVEQQKRVYGTVTDQNGETLPYVNVIVKGTNVGTTTDENGVYEINVDGDVTLIFSYMGFNDHEEVTTGKTRIDVVLLESNVRLEEVVVTGYNTVERRHLASSIESVDVERVITRPIVKLEEIFSGTVPGVTMLRGSNLPGSIPGSISIRGVSTLQNAAPLVIVDGMEQPLSDIDPNQIKSVNILKDAAAASMYGSRGANGVIIIETNRGTTGEFRVNLNSWFAIHSPLNLPKFVNSADFMRLRNEAHAIQGQPLLYSDEDIRLAEEGVTPNTDWVKAIMERPASAYNTTASISGGGGVGTFNLMLGYIEENGLNRIEGSDKFSARFNTNINIADRFILLADFYAHRLKVDRLRRNNDGHGLYQIAWRMNPTQGIYYENSDIPNHYILHNDLNPVAFIEKGGTWNNMYDKSTINLRPRYYITDDLNFEGNVSYTIDKSASKWRRLTYKFYDGDGKPVTTWGNDIGAEQNVSESQLTGRALLNFEKELRDGRDKLYAVGGSEVMSYIFTDYREITKASFFAKLNYSLENKYLLETTVRSDGSSKFAPGHQWGVFPSASFGWNAHNESFMESLKESGAISNLKMRFSWGRIGNENVGPYLWQEVVNTWGWTMRVPNPDFTWEKQNQGNIGLDLGMLNNRLTVTADVYKKHSFDLIYSDFPVPPLTGSYYLTSSVNIGEVENKGWEVSAKWQDKIGDLSYSIGGMLFDNKNQVLKAGYSASDTLIFKGTNDRIWFRGIPINNYYGFETDGYFQNQEEIDATPAKFPNTLPGDIKYVDQNGDGVLNDEDRIFLGDTAPHYNYSVTFDLRYKKWDFSLLGQGVGKRVGRLGGQEGYPVFVDGGSNNLGAPRQYYADNRWTPETPNSRFPRVWTGTSTNTYLSDVWLSDASFFRIKSLQVGYTIPKIRHNMRNLRLYFNAQDFLTFTKWEGLEPERDGGNGAYPRMAAYSIGFQVTLF</sequence>
<dbReference type="Pfam" id="PF13715">
    <property type="entry name" value="CarbopepD_reg_2"/>
    <property type="match status" value="1"/>
</dbReference>
<evidence type="ECO:0000313" key="12">
    <source>
        <dbReference type="EMBL" id="SCM59409.1"/>
    </source>
</evidence>
<dbReference type="AlphaFoldDB" id="A0A1G4GA34"/>
<keyword evidence="7 8" id="KW-0998">Cell outer membrane</keyword>
<dbReference type="GO" id="GO:0009279">
    <property type="term" value="C:cell outer membrane"/>
    <property type="evidence" value="ECO:0007669"/>
    <property type="project" value="UniProtKB-SubCell"/>
</dbReference>
<evidence type="ECO:0000259" key="11">
    <source>
        <dbReference type="Pfam" id="PF07715"/>
    </source>
</evidence>
<feature type="domain" description="TonB-dependent receptor-like beta-barrel" evidence="10">
    <location>
        <begin position="398"/>
        <end position="951"/>
    </location>
</feature>